<proteinExistence type="predicted"/>
<dbReference type="AlphaFoldDB" id="A0A5A7T9A1"/>
<organism evidence="3 5">
    <name type="scientific">Cucumis melo var. makuwa</name>
    <name type="common">Oriental melon</name>
    <dbReference type="NCBI Taxonomy" id="1194695"/>
    <lineage>
        <taxon>Eukaryota</taxon>
        <taxon>Viridiplantae</taxon>
        <taxon>Streptophyta</taxon>
        <taxon>Embryophyta</taxon>
        <taxon>Tracheophyta</taxon>
        <taxon>Spermatophyta</taxon>
        <taxon>Magnoliopsida</taxon>
        <taxon>eudicotyledons</taxon>
        <taxon>Gunneridae</taxon>
        <taxon>Pentapetalae</taxon>
        <taxon>rosids</taxon>
        <taxon>fabids</taxon>
        <taxon>Cucurbitales</taxon>
        <taxon>Cucurbitaceae</taxon>
        <taxon>Benincaseae</taxon>
        <taxon>Cucumis</taxon>
    </lineage>
</organism>
<dbReference type="Proteomes" id="UP000321393">
    <property type="component" value="Unassembled WGS sequence"/>
</dbReference>
<accession>A0A5A7T9A1</accession>
<feature type="compositionally biased region" description="Basic and acidic residues" evidence="1">
    <location>
        <begin position="65"/>
        <end position="78"/>
    </location>
</feature>
<dbReference type="OrthoDB" id="411615at2759"/>
<dbReference type="Proteomes" id="UP000321947">
    <property type="component" value="Unassembled WGS sequence"/>
</dbReference>
<evidence type="ECO:0000313" key="6">
    <source>
        <dbReference type="Proteomes" id="UP000321947"/>
    </source>
</evidence>
<reference evidence="5 6" key="1">
    <citation type="submission" date="2019-08" db="EMBL/GenBank/DDBJ databases">
        <title>Draft genome sequences of two oriental melons (Cucumis melo L. var makuwa).</title>
        <authorList>
            <person name="Kwon S.-Y."/>
        </authorList>
    </citation>
    <scope>NUCLEOTIDE SEQUENCE [LARGE SCALE GENOMIC DNA]</scope>
    <source>
        <strain evidence="6">cv. Chang Bougi</strain>
        <strain evidence="5">cv. SW 3</strain>
        <tissue evidence="3">Leaf</tissue>
    </source>
</reference>
<dbReference type="Pfam" id="PF07727">
    <property type="entry name" value="RVT_2"/>
    <property type="match status" value="1"/>
</dbReference>
<comment type="caution">
    <text evidence="3">The sequence shown here is derived from an EMBL/GenBank/DDBJ whole genome shotgun (WGS) entry which is preliminary data.</text>
</comment>
<evidence type="ECO:0000313" key="5">
    <source>
        <dbReference type="Proteomes" id="UP000321393"/>
    </source>
</evidence>
<feature type="region of interest" description="Disordered" evidence="1">
    <location>
        <begin position="25"/>
        <end position="78"/>
    </location>
</feature>
<evidence type="ECO:0000259" key="2">
    <source>
        <dbReference type="Pfam" id="PF07727"/>
    </source>
</evidence>
<feature type="compositionally biased region" description="Polar residues" evidence="1">
    <location>
        <begin position="45"/>
        <end position="55"/>
    </location>
</feature>
<evidence type="ECO:0000313" key="4">
    <source>
        <dbReference type="EMBL" id="TYJ98023.1"/>
    </source>
</evidence>
<name>A0A5A7T9A1_CUCMM</name>
<feature type="domain" description="Reverse transcriptase Ty1/copia-type" evidence="2">
    <location>
        <begin position="126"/>
        <end position="202"/>
    </location>
</feature>
<evidence type="ECO:0000313" key="3">
    <source>
        <dbReference type="EMBL" id="KAA0037889.1"/>
    </source>
</evidence>
<sequence length="204" mass="23091">MFSSLSSFHASLSSSHSFFTDPSTNLFPTPDSPPNTTHCPPLPSELTQSHTTSALPNLPSVPCEEPEHAPIQRSTQVRETRSHLKEYHCFSTIMSLDEPFSYKEVSTNPLWQQAMNDELQALEKTHTWDYVDLPAGKKPIGCKWIFKIKIHYDSSIERYKARLVAKGYSQEYGIDYEETFAPVARMTSVRSLLAIAAAKQWPLL</sequence>
<dbReference type="EMBL" id="SSTD01018434">
    <property type="protein sequence ID" value="TYJ98023.1"/>
    <property type="molecule type" value="Genomic_DNA"/>
</dbReference>
<dbReference type="STRING" id="1194695.A0A5A7T9A1"/>
<dbReference type="EMBL" id="SSTE01018788">
    <property type="protein sequence ID" value="KAA0037889.1"/>
    <property type="molecule type" value="Genomic_DNA"/>
</dbReference>
<evidence type="ECO:0000256" key="1">
    <source>
        <dbReference type="SAM" id="MobiDB-lite"/>
    </source>
</evidence>
<protein>
    <submittedName>
        <fullName evidence="3">Retrotransposon protein</fullName>
    </submittedName>
</protein>
<dbReference type="InterPro" id="IPR013103">
    <property type="entry name" value="RVT_2"/>
</dbReference>
<gene>
    <name evidence="4" type="ORF">E5676_scaffold487G00520</name>
    <name evidence="3" type="ORF">E6C27_scaffold36G00580</name>
</gene>